<keyword evidence="2" id="KW-0732">Signal</keyword>
<feature type="transmembrane region" description="Helical" evidence="1">
    <location>
        <begin position="70"/>
        <end position="89"/>
    </location>
</feature>
<evidence type="ECO:0000313" key="4">
    <source>
        <dbReference type="Proteomes" id="UP000487757"/>
    </source>
</evidence>
<proteinExistence type="predicted"/>
<organism evidence="3 4">
    <name type="scientific">Pedobacter petrophilus</name>
    <dbReference type="NCBI Taxonomy" id="1908241"/>
    <lineage>
        <taxon>Bacteria</taxon>
        <taxon>Pseudomonadati</taxon>
        <taxon>Bacteroidota</taxon>
        <taxon>Sphingobacteriia</taxon>
        <taxon>Sphingobacteriales</taxon>
        <taxon>Sphingobacteriaceae</taxon>
        <taxon>Pedobacter</taxon>
    </lineage>
</organism>
<evidence type="ECO:0000313" key="3">
    <source>
        <dbReference type="EMBL" id="MRX74762.1"/>
    </source>
</evidence>
<evidence type="ECO:0000256" key="2">
    <source>
        <dbReference type="SAM" id="SignalP"/>
    </source>
</evidence>
<keyword evidence="1" id="KW-1133">Transmembrane helix</keyword>
<dbReference type="AlphaFoldDB" id="A0A7K0FTV8"/>
<dbReference type="OrthoDB" id="771470at2"/>
<protein>
    <submittedName>
        <fullName evidence="3">Uncharacterized protein</fullName>
    </submittedName>
</protein>
<name>A0A7K0FTV8_9SPHI</name>
<accession>A0A7K0FTV8</accession>
<reference evidence="3 4" key="1">
    <citation type="submission" date="2019-11" db="EMBL/GenBank/DDBJ databases">
        <title>Pedobacter petrophilus genome.</title>
        <authorList>
            <person name="Feldbauer M.J."/>
            <person name="Newman J.D."/>
        </authorList>
    </citation>
    <scope>NUCLEOTIDE SEQUENCE [LARGE SCALE GENOMIC DNA]</scope>
    <source>
        <strain evidence="3 4">LMG 29686</strain>
    </source>
</reference>
<feature type="chain" id="PRO_5029454486" evidence="2">
    <location>
        <begin position="21"/>
        <end position="115"/>
    </location>
</feature>
<sequence>MRLFYIIIFLSTLVSFASFAAPKKDNTSKIQSAQPVRNFKKSTFKFHFGHTQDQESFQKDLMNHTVVKNFLVVFAVLIMALLLSITSTISKAVLKRLKHNYWCLFKMLYPKHFFW</sequence>
<dbReference type="Proteomes" id="UP000487757">
    <property type="component" value="Unassembled WGS sequence"/>
</dbReference>
<gene>
    <name evidence="3" type="ORF">GJU39_01565</name>
</gene>
<dbReference type="RefSeq" id="WP_154278933.1">
    <property type="nucleotide sequence ID" value="NZ_JBHUJQ010000001.1"/>
</dbReference>
<keyword evidence="4" id="KW-1185">Reference proteome</keyword>
<dbReference type="EMBL" id="WKKH01000002">
    <property type="protein sequence ID" value="MRX74762.1"/>
    <property type="molecule type" value="Genomic_DNA"/>
</dbReference>
<comment type="caution">
    <text evidence="3">The sequence shown here is derived from an EMBL/GenBank/DDBJ whole genome shotgun (WGS) entry which is preliminary data.</text>
</comment>
<keyword evidence="1" id="KW-0812">Transmembrane</keyword>
<feature type="signal peptide" evidence="2">
    <location>
        <begin position="1"/>
        <end position="20"/>
    </location>
</feature>
<keyword evidence="1" id="KW-0472">Membrane</keyword>
<evidence type="ECO:0000256" key="1">
    <source>
        <dbReference type="SAM" id="Phobius"/>
    </source>
</evidence>